<name>A0A396JST2_MEDTR</name>
<evidence type="ECO:0000313" key="3">
    <source>
        <dbReference type="Proteomes" id="UP000265566"/>
    </source>
</evidence>
<protein>
    <recommendedName>
        <fullName evidence="4">Transmembrane protein</fullName>
    </recommendedName>
</protein>
<sequence length="63" mass="7120">MNLLENLEDVDLVGFNALLVSLLLLVGGGCFLWDLLFGFGFLCWRLLCWLLLGGFLLSLWCHC</sequence>
<feature type="transmembrane region" description="Helical" evidence="1">
    <location>
        <begin position="12"/>
        <end position="35"/>
    </location>
</feature>
<evidence type="ECO:0000256" key="1">
    <source>
        <dbReference type="SAM" id="Phobius"/>
    </source>
</evidence>
<keyword evidence="1" id="KW-0472">Membrane</keyword>
<reference evidence="3" key="1">
    <citation type="journal article" date="2018" name="Nat. Plants">
        <title>Whole-genome landscape of Medicago truncatula symbiotic genes.</title>
        <authorList>
            <person name="Pecrix Y."/>
            <person name="Staton S.E."/>
            <person name="Sallet E."/>
            <person name="Lelandais-Briere C."/>
            <person name="Moreau S."/>
            <person name="Carrere S."/>
            <person name="Blein T."/>
            <person name="Jardinaud M.F."/>
            <person name="Latrasse D."/>
            <person name="Zouine M."/>
            <person name="Zahm M."/>
            <person name="Kreplak J."/>
            <person name="Mayjonade B."/>
            <person name="Satge C."/>
            <person name="Perez M."/>
            <person name="Cauet S."/>
            <person name="Marande W."/>
            <person name="Chantry-Darmon C."/>
            <person name="Lopez-Roques C."/>
            <person name="Bouchez O."/>
            <person name="Berard A."/>
            <person name="Debelle F."/>
            <person name="Munos S."/>
            <person name="Bendahmane A."/>
            <person name="Berges H."/>
            <person name="Niebel A."/>
            <person name="Buitink J."/>
            <person name="Frugier F."/>
            <person name="Benhamed M."/>
            <person name="Crespi M."/>
            <person name="Gouzy J."/>
            <person name="Gamas P."/>
        </authorList>
    </citation>
    <scope>NUCLEOTIDE SEQUENCE [LARGE SCALE GENOMIC DNA]</scope>
    <source>
        <strain evidence="3">cv. Jemalong A17</strain>
    </source>
</reference>
<dbReference type="Proteomes" id="UP000265566">
    <property type="component" value="Chromosome 1"/>
</dbReference>
<organism evidence="2 3">
    <name type="scientific">Medicago truncatula</name>
    <name type="common">Barrel medic</name>
    <name type="synonym">Medicago tribuloides</name>
    <dbReference type="NCBI Taxonomy" id="3880"/>
    <lineage>
        <taxon>Eukaryota</taxon>
        <taxon>Viridiplantae</taxon>
        <taxon>Streptophyta</taxon>
        <taxon>Embryophyta</taxon>
        <taxon>Tracheophyta</taxon>
        <taxon>Spermatophyta</taxon>
        <taxon>Magnoliopsida</taxon>
        <taxon>eudicotyledons</taxon>
        <taxon>Gunneridae</taxon>
        <taxon>Pentapetalae</taxon>
        <taxon>rosids</taxon>
        <taxon>fabids</taxon>
        <taxon>Fabales</taxon>
        <taxon>Fabaceae</taxon>
        <taxon>Papilionoideae</taxon>
        <taxon>50 kb inversion clade</taxon>
        <taxon>NPAAA clade</taxon>
        <taxon>Hologalegina</taxon>
        <taxon>IRL clade</taxon>
        <taxon>Trifolieae</taxon>
        <taxon>Medicago</taxon>
    </lineage>
</organism>
<accession>A0A396JST2</accession>
<feature type="transmembrane region" description="Helical" evidence="1">
    <location>
        <begin position="42"/>
        <end position="60"/>
    </location>
</feature>
<dbReference type="EMBL" id="PSQE01000001">
    <property type="protein sequence ID" value="RHN81370.1"/>
    <property type="molecule type" value="Genomic_DNA"/>
</dbReference>
<keyword evidence="1" id="KW-1133">Transmembrane helix</keyword>
<comment type="caution">
    <text evidence="2">The sequence shown here is derived from an EMBL/GenBank/DDBJ whole genome shotgun (WGS) entry which is preliminary data.</text>
</comment>
<dbReference type="Gramene" id="rna5395">
    <property type="protein sequence ID" value="RHN81370.1"/>
    <property type="gene ID" value="gene5395"/>
</dbReference>
<evidence type="ECO:0008006" key="4">
    <source>
        <dbReference type="Google" id="ProtNLM"/>
    </source>
</evidence>
<dbReference type="AlphaFoldDB" id="A0A396JST2"/>
<keyword evidence="1" id="KW-0812">Transmembrane</keyword>
<proteinExistence type="predicted"/>
<evidence type="ECO:0000313" key="2">
    <source>
        <dbReference type="EMBL" id="RHN81370.1"/>
    </source>
</evidence>
<gene>
    <name evidence="2" type="ORF">MtrunA17_Chr1g0198261</name>
</gene>